<proteinExistence type="predicted"/>
<dbReference type="EMBL" id="JACHXR010000001">
    <property type="protein sequence ID" value="MBB3229434.1"/>
    <property type="molecule type" value="Genomic_DNA"/>
</dbReference>
<accession>A0A7W5HJV7</accession>
<feature type="transmembrane region" description="Helical" evidence="2">
    <location>
        <begin position="35"/>
        <end position="52"/>
    </location>
</feature>
<evidence type="ECO:0000313" key="3">
    <source>
        <dbReference type="EMBL" id="MBB3229434.1"/>
    </source>
</evidence>
<keyword evidence="2" id="KW-0472">Membrane</keyword>
<protein>
    <submittedName>
        <fullName evidence="3">Uncharacterized protein</fullName>
    </submittedName>
</protein>
<dbReference type="AlphaFoldDB" id="A0A7W5HJV7"/>
<sequence length="149" mass="15825">MLISDSMSLLWLSYALLSLVVLGTGYLGLAFLPRLPRLMITWAVAGVMWVPASFRLPLMEEGEFYTGLAPAVVVAGLAFLEGDVGAMAPALLLVAVAAGLGTLVGLLLWRRGRHTVRPAGRDARRDDADASAPRGRQGGGDERREPVIG</sequence>
<keyword evidence="2" id="KW-0812">Transmembrane</keyword>
<dbReference type="RefSeq" id="WP_183381957.1">
    <property type="nucleotide sequence ID" value="NZ_JACHXR010000001.1"/>
</dbReference>
<evidence type="ECO:0000256" key="2">
    <source>
        <dbReference type="SAM" id="Phobius"/>
    </source>
</evidence>
<evidence type="ECO:0000313" key="4">
    <source>
        <dbReference type="Proteomes" id="UP000518892"/>
    </source>
</evidence>
<feature type="compositionally biased region" description="Basic and acidic residues" evidence="1">
    <location>
        <begin position="119"/>
        <end position="128"/>
    </location>
</feature>
<feature type="compositionally biased region" description="Basic and acidic residues" evidence="1">
    <location>
        <begin position="139"/>
        <end position="149"/>
    </location>
</feature>
<reference evidence="3 4" key="1">
    <citation type="submission" date="2020-08" db="EMBL/GenBank/DDBJ databases">
        <title>Genomic Encyclopedia of Type Strains, Phase III (KMG-III): the genomes of soil and plant-associated and newly described type strains.</title>
        <authorList>
            <person name="Whitman W."/>
        </authorList>
    </citation>
    <scope>NUCLEOTIDE SEQUENCE [LARGE SCALE GENOMIC DNA]</scope>
    <source>
        <strain evidence="3 4">CECT 7744</strain>
    </source>
</reference>
<evidence type="ECO:0000256" key="1">
    <source>
        <dbReference type="SAM" id="MobiDB-lite"/>
    </source>
</evidence>
<comment type="caution">
    <text evidence="3">The sequence shown here is derived from an EMBL/GenBank/DDBJ whole genome shotgun (WGS) entry which is preliminary data.</text>
</comment>
<gene>
    <name evidence="3" type="ORF">FHR97_000249</name>
</gene>
<keyword evidence="4" id="KW-1185">Reference proteome</keyword>
<dbReference type="Proteomes" id="UP000518892">
    <property type="component" value="Unassembled WGS sequence"/>
</dbReference>
<name>A0A7W5HJV7_9GAMM</name>
<feature type="transmembrane region" description="Helical" evidence="2">
    <location>
        <begin position="86"/>
        <end position="109"/>
    </location>
</feature>
<feature type="transmembrane region" description="Helical" evidence="2">
    <location>
        <begin position="9"/>
        <end position="29"/>
    </location>
</feature>
<organism evidence="3 4">
    <name type="scientific">Halomonas stenophila</name>
    <dbReference type="NCBI Taxonomy" id="795312"/>
    <lineage>
        <taxon>Bacteria</taxon>
        <taxon>Pseudomonadati</taxon>
        <taxon>Pseudomonadota</taxon>
        <taxon>Gammaproteobacteria</taxon>
        <taxon>Oceanospirillales</taxon>
        <taxon>Halomonadaceae</taxon>
        <taxon>Halomonas</taxon>
    </lineage>
</organism>
<keyword evidence="2" id="KW-1133">Transmembrane helix</keyword>
<feature type="region of interest" description="Disordered" evidence="1">
    <location>
        <begin position="119"/>
        <end position="149"/>
    </location>
</feature>